<feature type="region of interest" description="Disordered" evidence="13">
    <location>
        <begin position="643"/>
        <end position="670"/>
    </location>
</feature>
<dbReference type="Proteomes" id="UP000290572">
    <property type="component" value="Unassembled WGS sequence"/>
</dbReference>
<dbReference type="InterPro" id="IPR027417">
    <property type="entry name" value="P-loop_NTPase"/>
</dbReference>
<evidence type="ECO:0000256" key="7">
    <source>
        <dbReference type="ARBA" id="ARBA00022840"/>
    </source>
</evidence>
<evidence type="ECO:0000256" key="2">
    <source>
        <dbReference type="ARBA" id="ARBA00004286"/>
    </source>
</evidence>
<reference evidence="14 15" key="1">
    <citation type="submission" date="2018-03" db="EMBL/GenBank/DDBJ databases">
        <title>Draft genome sequence of Rohu Carp (Labeo rohita).</title>
        <authorList>
            <person name="Das P."/>
            <person name="Kushwaha B."/>
            <person name="Joshi C.G."/>
            <person name="Kumar D."/>
            <person name="Nagpure N.S."/>
            <person name="Sahoo L."/>
            <person name="Das S.P."/>
            <person name="Bit A."/>
            <person name="Patnaik S."/>
            <person name="Meher P.K."/>
            <person name="Jayasankar P."/>
            <person name="Koringa P.G."/>
            <person name="Patel N.V."/>
            <person name="Hinsu A.T."/>
            <person name="Kumar R."/>
            <person name="Pandey M."/>
            <person name="Agarwal S."/>
            <person name="Srivastava S."/>
            <person name="Singh M."/>
            <person name="Iquebal M.A."/>
            <person name="Jaiswal S."/>
            <person name="Angadi U.B."/>
            <person name="Kumar N."/>
            <person name="Raza M."/>
            <person name="Shah T.M."/>
            <person name="Rai A."/>
            <person name="Jena J.K."/>
        </authorList>
    </citation>
    <scope>NUCLEOTIDE SEQUENCE [LARGE SCALE GENOMIC DNA]</scope>
    <source>
        <strain evidence="14">DASCIFA01</strain>
        <tissue evidence="14">Testis</tissue>
    </source>
</reference>
<gene>
    <name evidence="14" type="ORF">ROHU_015264</name>
</gene>
<protein>
    <submittedName>
        <fullName evidence="14">Structural maintenance of chromosomes 6-like protein</fullName>
    </submittedName>
</protein>
<evidence type="ECO:0000313" key="14">
    <source>
        <dbReference type="EMBL" id="RXN33825.1"/>
    </source>
</evidence>
<keyword evidence="11" id="KW-0539">Nucleus</keyword>
<organism evidence="14 15">
    <name type="scientific">Labeo rohita</name>
    <name type="common">Indian major carp</name>
    <name type="synonym">Cyprinus rohita</name>
    <dbReference type="NCBI Taxonomy" id="84645"/>
    <lineage>
        <taxon>Eukaryota</taxon>
        <taxon>Metazoa</taxon>
        <taxon>Chordata</taxon>
        <taxon>Craniata</taxon>
        <taxon>Vertebrata</taxon>
        <taxon>Euteleostomi</taxon>
        <taxon>Actinopterygii</taxon>
        <taxon>Neopterygii</taxon>
        <taxon>Teleostei</taxon>
        <taxon>Ostariophysi</taxon>
        <taxon>Cypriniformes</taxon>
        <taxon>Cyprinidae</taxon>
        <taxon>Labeoninae</taxon>
        <taxon>Labeonini</taxon>
        <taxon>Labeo</taxon>
    </lineage>
</organism>
<keyword evidence="5" id="KW-0547">Nucleotide-binding</keyword>
<name>A0A498NPE9_LABRO</name>
<evidence type="ECO:0000256" key="6">
    <source>
        <dbReference type="ARBA" id="ARBA00022763"/>
    </source>
</evidence>
<keyword evidence="15" id="KW-1185">Reference proteome</keyword>
<evidence type="ECO:0000256" key="9">
    <source>
        <dbReference type="ARBA" id="ARBA00023172"/>
    </source>
</evidence>
<evidence type="ECO:0000256" key="12">
    <source>
        <dbReference type="SAM" id="Coils"/>
    </source>
</evidence>
<dbReference type="GO" id="GO:0035861">
    <property type="term" value="C:site of double-strand break"/>
    <property type="evidence" value="ECO:0007669"/>
    <property type="project" value="TreeGrafter"/>
</dbReference>
<feature type="region of interest" description="Disordered" evidence="13">
    <location>
        <begin position="1"/>
        <end position="57"/>
    </location>
</feature>
<dbReference type="SUPFAM" id="SSF52540">
    <property type="entry name" value="P-loop containing nucleoside triphosphate hydrolases"/>
    <property type="match status" value="2"/>
</dbReference>
<evidence type="ECO:0000256" key="13">
    <source>
        <dbReference type="SAM" id="MobiDB-lite"/>
    </source>
</evidence>
<evidence type="ECO:0000256" key="8">
    <source>
        <dbReference type="ARBA" id="ARBA00023054"/>
    </source>
</evidence>
<keyword evidence="9" id="KW-0233">DNA recombination</keyword>
<dbReference type="GO" id="GO:0003697">
    <property type="term" value="F:single-stranded DNA binding"/>
    <property type="evidence" value="ECO:0007669"/>
    <property type="project" value="TreeGrafter"/>
</dbReference>
<sequence length="981" mass="114042">MRSQDTEAGHLSAMNKRKSSVHNVVKPSKTPRTDGKTHVQHEEEVDEEDEVQQDHSLSASSVGDIGVIESITLRNFMSHHLLGPFRFGPNVNFIVGNNGSNVISTKKEELTAILDHFGIQVDNPVSILNQEMSKQFLHSKSEADKYKFFMKATLLEQMKRDYIHIKQTKAVTREQVERQEECLKDLRQLFLRKKERYERLSSLDNMRQSLEDLKKKMAWCLVREKETQVEQLMEQIEKEESNCKNEEKLQLCQTKVTAAEKRKQDIQKKLSMLREEEESLKEESRKMKEEIKVKTKAQKNQEQLEKLEKESSALNQEIKDKQQALLKGREEYDKLSIEEKNIQVSLESKLKRKKQLMASRSNRLRRFGDHMPELLESINKAFAQGRFIKKPVGPIGACISLKDPGLAVAVESCLKGFMKTFCCDNYRDEKVLQGLMSSYFPKGSRPQIIVCPFTDSVYNLQGRGVHHPEFPSVLDCLNIENPVITNCLIDMRGIETILIIKEKARARKVMQGSRPPRNCREAFTADGDQIYTNRYYTPEHEVVVQYLGGDPEAEIRQVQVESELENIQAQLSRFQLHLSSVKEDIQFMEEKLRSVIMACKKNQVLNCTGYTVMPSTSTPFHESINKVKASITELENIEEAQAEDISSLEEDAQENEQKIESERRNVKEAQNELKKHEKVLMNINQKYKDVKNKMEQLLDETEQLKEEQDKAEAECNKLDQTLKILEKKLEDHQANIQAMKDELSCREEEMQDCEAKAKEICPVRQQVNQSPRSIDTEITRLRQKISLEESSHGDKEQVIREYAEAYSNYKNKSSQLRDLRKFIDRLDNIMIDRQDRYKSLRRSLSVRCKLYFNNFMMQLNCCGSMMFDHINETLSISVKPPGQEKNNVNDMRSLSGGERSFSTVCFILALWEITESPFRCLDEFDVYMDMHNRSISMNMLVALSERQHLRQFIFITPHHLPKSSHITIHQLQDPERETEEE</sequence>
<evidence type="ECO:0000256" key="5">
    <source>
        <dbReference type="ARBA" id="ARBA00022741"/>
    </source>
</evidence>
<proteinExistence type="inferred from homology"/>
<keyword evidence="4" id="KW-0158">Chromosome</keyword>
<dbReference type="GO" id="GO:0003684">
    <property type="term" value="F:damaged DNA binding"/>
    <property type="evidence" value="ECO:0007669"/>
    <property type="project" value="TreeGrafter"/>
</dbReference>
<dbReference type="AlphaFoldDB" id="A0A498NPE9"/>
<feature type="compositionally biased region" description="Acidic residues" evidence="13">
    <location>
        <begin position="643"/>
        <end position="654"/>
    </location>
</feature>
<keyword evidence="7" id="KW-0067">ATP-binding</keyword>
<feature type="compositionally biased region" description="Basic and acidic residues" evidence="13">
    <location>
        <begin position="655"/>
        <end position="670"/>
    </location>
</feature>
<accession>A0A498NPE9</accession>
<dbReference type="GO" id="GO:0005524">
    <property type="term" value="F:ATP binding"/>
    <property type="evidence" value="ECO:0007669"/>
    <property type="project" value="UniProtKB-KW"/>
</dbReference>
<comment type="similarity">
    <text evidence="3">Belongs to the SMC family. SMC6 subfamily.</text>
</comment>
<dbReference type="GO" id="GO:0000724">
    <property type="term" value="P:double-strand break repair via homologous recombination"/>
    <property type="evidence" value="ECO:0007669"/>
    <property type="project" value="TreeGrafter"/>
</dbReference>
<comment type="caution">
    <text evidence="14">The sequence shown here is derived from an EMBL/GenBank/DDBJ whole genome shotgun (WGS) entry which is preliminary data.</text>
</comment>
<dbReference type="PANTHER" id="PTHR19306">
    <property type="entry name" value="STRUCTURAL MAINTENANCE OF CHROMOSOMES 5,6 SMC5, SMC6"/>
    <property type="match status" value="1"/>
</dbReference>
<keyword evidence="8 12" id="KW-0175">Coiled coil</keyword>
<keyword evidence="10" id="KW-0234">DNA repair</keyword>
<feature type="coiled-coil region" evidence="12">
    <location>
        <begin position="222"/>
        <end position="324"/>
    </location>
</feature>
<comment type="subcellular location">
    <subcellularLocation>
        <location evidence="2">Chromosome</location>
    </subcellularLocation>
    <subcellularLocation>
        <location evidence="1">Nucleus</location>
    </subcellularLocation>
</comment>
<feature type="compositionally biased region" description="Basic and acidic residues" evidence="13">
    <location>
        <begin position="31"/>
        <end position="42"/>
    </location>
</feature>
<evidence type="ECO:0000256" key="10">
    <source>
        <dbReference type="ARBA" id="ARBA00023204"/>
    </source>
</evidence>
<dbReference type="PANTHER" id="PTHR19306:SF8">
    <property type="entry name" value="STRUCTURAL MAINTENANCE OF CHROMOSOMES PROTEIN 6 ISOFORM X4"/>
    <property type="match status" value="1"/>
</dbReference>
<dbReference type="GO" id="GO:0005634">
    <property type="term" value="C:nucleus"/>
    <property type="evidence" value="ECO:0007669"/>
    <property type="project" value="UniProtKB-SubCell"/>
</dbReference>
<evidence type="ECO:0000313" key="15">
    <source>
        <dbReference type="Proteomes" id="UP000290572"/>
    </source>
</evidence>
<keyword evidence="6" id="KW-0227">DNA damage</keyword>
<dbReference type="Gene3D" id="3.40.50.300">
    <property type="entry name" value="P-loop containing nucleotide triphosphate hydrolases"/>
    <property type="match status" value="2"/>
</dbReference>
<dbReference type="EMBL" id="QBIY01011237">
    <property type="protein sequence ID" value="RXN33825.1"/>
    <property type="molecule type" value="Genomic_DNA"/>
</dbReference>
<evidence type="ECO:0000256" key="1">
    <source>
        <dbReference type="ARBA" id="ARBA00004123"/>
    </source>
</evidence>
<evidence type="ECO:0000256" key="11">
    <source>
        <dbReference type="ARBA" id="ARBA00023242"/>
    </source>
</evidence>
<dbReference type="STRING" id="84645.A0A498NPE9"/>
<evidence type="ECO:0000256" key="4">
    <source>
        <dbReference type="ARBA" id="ARBA00022454"/>
    </source>
</evidence>
<evidence type="ECO:0000256" key="3">
    <source>
        <dbReference type="ARBA" id="ARBA00006793"/>
    </source>
</evidence>
<dbReference type="GO" id="GO:0030915">
    <property type="term" value="C:Smc5-Smc6 complex"/>
    <property type="evidence" value="ECO:0007669"/>
    <property type="project" value="TreeGrafter"/>
</dbReference>